<dbReference type="InterPro" id="IPR009081">
    <property type="entry name" value="PP-bd_ACP"/>
</dbReference>
<feature type="domain" description="Ketosynthase family 3 (KS3)" evidence="5">
    <location>
        <begin position="8"/>
        <end position="427"/>
    </location>
</feature>
<dbReference type="SUPFAM" id="SSF52151">
    <property type="entry name" value="FabD/lysophospholipase-like"/>
    <property type="match status" value="1"/>
</dbReference>
<dbReference type="InterPro" id="IPR020841">
    <property type="entry name" value="PKS_Beta-ketoAc_synthase_dom"/>
</dbReference>
<name>A0A316GWB9_9SPHI</name>
<dbReference type="Pfam" id="PF02801">
    <property type="entry name" value="Ketoacyl-synt_C"/>
    <property type="match status" value="1"/>
</dbReference>
<keyword evidence="3 6" id="KW-0808">Transferase</keyword>
<dbReference type="InterPro" id="IPR013968">
    <property type="entry name" value="PKS_KR"/>
</dbReference>
<dbReference type="PROSITE" id="PS50075">
    <property type="entry name" value="CARRIER"/>
    <property type="match status" value="1"/>
</dbReference>
<evidence type="ECO:0000259" key="5">
    <source>
        <dbReference type="PROSITE" id="PS52004"/>
    </source>
</evidence>
<dbReference type="Pfam" id="PF00550">
    <property type="entry name" value="PP-binding"/>
    <property type="match status" value="1"/>
</dbReference>
<dbReference type="Pfam" id="PF21394">
    <property type="entry name" value="Beta-ketacyl_N"/>
    <property type="match status" value="1"/>
</dbReference>
<dbReference type="EMBL" id="QGHA01000024">
    <property type="protein sequence ID" value="PWK65011.1"/>
    <property type="molecule type" value="Genomic_DNA"/>
</dbReference>
<dbReference type="Gene3D" id="3.30.70.250">
    <property type="entry name" value="Malonyl-CoA ACP transacylase, ACP-binding"/>
    <property type="match status" value="1"/>
</dbReference>
<dbReference type="GO" id="GO:0004312">
    <property type="term" value="F:fatty acid synthase activity"/>
    <property type="evidence" value="ECO:0007669"/>
    <property type="project" value="TreeGrafter"/>
</dbReference>
<evidence type="ECO:0000256" key="3">
    <source>
        <dbReference type="ARBA" id="ARBA00022679"/>
    </source>
</evidence>
<protein>
    <submittedName>
        <fullName evidence="6">Acyl transferase domain-containing protein</fullName>
    </submittedName>
</protein>
<dbReference type="GO" id="GO:0006633">
    <property type="term" value="P:fatty acid biosynthetic process"/>
    <property type="evidence" value="ECO:0007669"/>
    <property type="project" value="InterPro"/>
</dbReference>
<evidence type="ECO:0000256" key="2">
    <source>
        <dbReference type="ARBA" id="ARBA00022553"/>
    </source>
</evidence>
<keyword evidence="1" id="KW-0596">Phosphopantetheine</keyword>
<comment type="caution">
    <text evidence="6">The sequence shown here is derived from an EMBL/GenBank/DDBJ whole genome shotgun (WGS) entry which is preliminary data.</text>
</comment>
<dbReference type="SMART" id="SM00827">
    <property type="entry name" value="PKS_AT"/>
    <property type="match status" value="1"/>
</dbReference>
<dbReference type="InterPro" id="IPR032821">
    <property type="entry name" value="PKS_assoc"/>
</dbReference>
<dbReference type="InterPro" id="IPR049490">
    <property type="entry name" value="C883_1060-like_KR_N"/>
</dbReference>
<dbReference type="Gene3D" id="3.40.47.10">
    <property type="match status" value="1"/>
</dbReference>
<keyword evidence="7" id="KW-1185">Reference proteome</keyword>
<dbReference type="RefSeq" id="WP_109611026.1">
    <property type="nucleotide sequence ID" value="NZ_QGHA01000024.1"/>
</dbReference>
<dbReference type="Gene3D" id="3.30.70.3290">
    <property type="match status" value="1"/>
</dbReference>
<dbReference type="CDD" id="cd00833">
    <property type="entry name" value="PKS"/>
    <property type="match status" value="1"/>
</dbReference>
<dbReference type="SMART" id="SM00825">
    <property type="entry name" value="PKS_KS"/>
    <property type="match status" value="1"/>
</dbReference>
<reference evidence="6 7" key="1">
    <citation type="submission" date="2018-05" db="EMBL/GenBank/DDBJ databases">
        <title>Genomic Encyclopedia of Archaeal and Bacterial Type Strains, Phase II (KMG-II): from individual species to whole genera.</title>
        <authorList>
            <person name="Goeker M."/>
        </authorList>
    </citation>
    <scope>NUCLEOTIDE SEQUENCE [LARGE SCALE GENOMIC DNA]</scope>
    <source>
        <strain evidence="6 7">DSM 19975</strain>
    </source>
</reference>
<organism evidence="6 7">
    <name type="scientific">Mucilaginibacter oryzae</name>
    <dbReference type="NCBI Taxonomy" id="468058"/>
    <lineage>
        <taxon>Bacteria</taxon>
        <taxon>Pseudomonadati</taxon>
        <taxon>Bacteroidota</taxon>
        <taxon>Sphingobacteriia</taxon>
        <taxon>Sphingobacteriales</taxon>
        <taxon>Sphingobacteriaceae</taxon>
        <taxon>Mucilaginibacter</taxon>
    </lineage>
</organism>
<dbReference type="InterPro" id="IPR014030">
    <property type="entry name" value="Ketoacyl_synth_N"/>
</dbReference>
<dbReference type="PROSITE" id="PS00606">
    <property type="entry name" value="KS3_1"/>
    <property type="match status" value="1"/>
</dbReference>
<dbReference type="InterPro" id="IPR036736">
    <property type="entry name" value="ACP-like_sf"/>
</dbReference>
<dbReference type="Gene3D" id="3.40.366.10">
    <property type="entry name" value="Malonyl-Coenzyme A Acyl Carrier Protein, domain 2"/>
    <property type="match status" value="1"/>
</dbReference>
<dbReference type="InterPro" id="IPR057326">
    <property type="entry name" value="KR_dom"/>
</dbReference>
<dbReference type="InterPro" id="IPR050091">
    <property type="entry name" value="PKS_NRPS_Biosynth_Enz"/>
</dbReference>
<dbReference type="GO" id="GO:0004315">
    <property type="term" value="F:3-oxoacyl-[acyl-carrier-protein] synthase activity"/>
    <property type="evidence" value="ECO:0007669"/>
    <property type="project" value="InterPro"/>
</dbReference>
<evidence type="ECO:0000313" key="7">
    <source>
        <dbReference type="Proteomes" id="UP000245678"/>
    </source>
</evidence>
<dbReference type="PANTHER" id="PTHR43775">
    <property type="entry name" value="FATTY ACID SYNTHASE"/>
    <property type="match status" value="1"/>
</dbReference>
<dbReference type="SMART" id="SM00822">
    <property type="entry name" value="PKS_KR"/>
    <property type="match status" value="1"/>
</dbReference>
<accession>A0A316GWB9</accession>
<dbReference type="InterPro" id="IPR016035">
    <property type="entry name" value="Acyl_Trfase/lysoPLipase"/>
</dbReference>
<evidence type="ECO:0000256" key="1">
    <source>
        <dbReference type="ARBA" id="ARBA00022450"/>
    </source>
</evidence>
<dbReference type="Pfam" id="PF00109">
    <property type="entry name" value="ketoacyl-synt"/>
    <property type="match status" value="1"/>
</dbReference>
<dbReference type="InterPro" id="IPR018201">
    <property type="entry name" value="Ketoacyl_synth_AS"/>
</dbReference>
<dbReference type="Pfam" id="PF08659">
    <property type="entry name" value="KR"/>
    <property type="match status" value="1"/>
</dbReference>
<evidence type="ECO:0000313" key="6">
    <source>
        <dbReference type="EMBL" id="PWK65011.1"/>
    </source>
</evidence>
<dbReference type="InterPro" id="IPR014031">
    <property type="entry name" value="Ketoacyl_synth_C"/>
</dbReference>
<dbReference type="Pfam" id="PF00698">
    <property type="entry name" value="Acyl_transf_1"/>
    <property type="match status" value="1"/>
</dbReference>
<sequence length="1481" mass="163804">MKKDNYSGLEVAIIGMACRFPGARNWREFWQNLQTGVESIEITEVTRAGGLNGGDDKVVFSKATLSDKEMFDPAFFGYRPEEAGLMNPLHRILHECIYEALEDAACDPSAVKGPISLFAGGNDDFNWKLYAKLVNREALIDDFNMAVVTNKDFLSSLLSYKLNLNGPSVYLNTACSTSLVAVNMACKSLLLGESRIALAGGVSVITQEGAGATGTEGSVFSKDGHCRAFDQDASGTVGGEGAGVIVLKRLSDAIADGDHIYSIIKGSAINNDGNRKVSFAAPSVEGQAECLRAAYRFARVDPASVSFVEGHGTGTRLGDPIEVEALNLVFNGRRQPCALGSVKSNIGHLDSAAGLAGLIKACLSLKYRKIPATLNFVEPNPEINFKEGPFFVNDSLLEWKNEDGIPRRAGVSSFGVGGTNAHVVLEEYQEPDNNQHIFDAKPPGKPYVVNVSAKTDSALLGYLNKLAAFVRSNDVSFDDMSYTLDTGRANFPLRRSVVFNTREEFLKALDANDRSALNLTVPDRSPEVIFMFPGQGAQYARMCLTIYRRDNFFRDLMDKGLSYLELITPDNYRNALFSDEVQPDWLSNTSFVQPLIFLVEYVLAKTMMHYGVKPSRMIGHSVGEYTCACLAGVLTFESALDLVVGRAKVMQHVSEGRMLSAQLIHDEAKNYLNETISLAAVNSTDQVVFSGSCDAIIDLQSRLGKLGIACVLLNVKLAFHSHLLEPVLADFHRLVEKISFEDHQIPYVSNVTGGMITENEYKKPGYWVKHMRDTVWFDKGLSLLYNGNDQNIFVEIGPGNILSRLAHKKTGRINAPNILNLITAKDETSGVDMFQANFGKLWSLGVPVNWRRFYTDLKPRKISLPTYAFDQMKFPTVVNPFNHGLYLKDQDNQAISTVSENTLYLPTWKKYLHNHVASPGKKTLLFSGNDDSSQAVLKGLIEREASVLQVSMGDAFRAGVAGGYTVNPFSLRDFELLFNEINRVGAEIETIIYLWPVVAVYDKHKLTSEGSAYTFEALSHIIKTIVSRKEFANVFVKIFTASMYEVFPEDKTGWMQALLIGLNNVLVQEYTIKSQIIDVSDSWQSDIPVLCEHALADFDERSLAIRHGQLWVPDFQAIRNNANNQNIKVKEGKHYLLTGGLGRVAVVIAEHLLRNTEASIVLLGRSDLASETVKERFNKLSAISSKVHYFSTDVTKIELFEPLLQRIEDELGPIAGIVHAAGEVDLRLFETIEDMTQENVTKILAPKALGLENIIRLFGQRDLDFMIATSSVSTILGGLGYGAYSAANALMEARISSIQKSRPTWKSIAFSEMYFDAGTPRNGAGMQSAIGPGEIATVFDIAVQLDTPHIIQSVENIWRRRERVFEERGGIKLNEADSFLKVPTDISPEFFSSTSGTEEYLLKMIAGFFGINTIAVTDNFFDLGGDSLRAMVVIKRIKAQYKVTVGLEDFFNMADLRQLAELIDQLQEIRNGDFYTNEIII</sequence>
<keyword evidence="2" id="KW-0597">Phosphoprotein</keyword>
<feature type="domain" description="Carrier" evidence="4">
    <location>
        <begin position="1392"/>
        <end position="1467"/>
    </location>
</feature>
<gene>
    <name evidence="6" type="ORF">LX99_05053</name>
</gene>
<dbReference type="Pfam" id="PF16197">
    <property type="entry name" value="KAsynt_C_assoc"/>
    <property type="match status" value="1"/>
</dbReference>
<dbReference type="Proteomes" id="UP000245678">
    <property type="component" value="Unassembled WGS sequence"/>
</dbReference>
<dbReference type="Gene3D" id="3.40.50.720">
    <property type="entry name" value="NAD(P)-binding Rossmann-like Domain"/>
    <property type="match status" value="1"/>
</dbReference>
<dbReference type="PANTHER" id="PTHR43775:SF51">
    <property type="entry name" value="INACTIVE PHENOLPHTHIOCEROL SYNTHESIS POLYKETIDE SYNTHASE TYPE I PKS1-RELATED"/>
    <property type="match status" value="1"/>
</dbReference>
<dbReference type="SUPFAM" id="SSF53901">
    <property type="entry name" value="Thiolase-like"/>
    <property type="match status" value="1"/>
</dbReference>
<dbReference type="SUPFAM" id="SSF51735">
    <property type="entry name" value="NAD(P)-binding Rossmann-fold domains"/>
    <property type="match status" value="2"/>
</dbReference>
<dbReference type="InterPro" id="IPR016036">
    <property type="entry name" value="Malonyl_transacylase_ACP-bd"/>
</dbReference>
<dbReference type="InterPro" id="IPR036291">
    <property type="entry name" value="NAD(P)-bd_dom_sf"/>
</dbReference>
<dbReference type="InterPro" id="IPR001227">
    <property type="entry name" value="Ac_transferase_dom_sf"/>
</dbReference>
<proteinExistence type="predicted"/>
<dbReference type="SUPFAM" id="SSF47336">
    <property type="entry name" value="ACP-like"/>
    <property type="match status" value="1"/>
</dbReference>
<dbReference type="Gene3D" id="1.10.1200.10">
    <property type="entry name" value="ACP-like"/>
    <property type="match status" value="1"/>
</dbReference>
<dbReference type="InterPro" id="IPR016039">
    <property type="entry name" value="Thiolase-like"/>
</dbReference>
<dbReference type="SUPFAM" id="SSF55048">
    <property type="entry name" value="Probable ACP-binding domain of malonyl-CoA ACP transacylase"/>
    <property type="match status" value="1"/>
</dbReference>
<dbReference type="InterPro" id="IPR014043">
    <property type="entry name" value="Acyl_transferase_dom"/>
</dbReference>
<evidence type="ECO:0000259" key="4">
    <source>
        <dbReference type="PROSITE" id="PS50075"/>
    </source>
</evidence>
<dbReference type="PROSITE" id="PS52004">
    <property type="entry name" value="KS3_2"/>
    <property type="match status" value="1"/>
</dbReference>